<protein>
    <submittedName>
        <fullName evidence="2">Stp1/IreP family PP2C-type Ser/Thr phosphatase</fullName>
    </submittedName>
</protein>
<dbReference type="CDD" id="cd00143">
    <property type="entry name" value="PP2Cc"/>
    <property type="match status" value="1"/>
</dbReference>
<accession>A0A9D1ID31</accession>
<evidence type="ECO:0000313" key="3">
    <source>
        <dbReference type="Proteomes" id="UP000824071"/>
    </source>
</evidence>
<dbReference type="SMART" id="SM00332">
    <property type="entry name" value="PP2Cc"/>
    <property type="match status" value="1"/>
</dbReference>
<dbReference type="NCBIfam" id="NF033484">
    <property type="entry name" value="Stp1_PP2C_phos"/>
    <property type="match status" value="1"/>
</dbReference>
<evidence type="ECO:0000313" key="2">
    <source>
        <dbReference type="EMBL" id="HIU35042.1"/>
    </source>
</evidence>
<proteinExistence type="predicted"/>
<feature type="domain" description="PPM-type phosphatase" evidence="1">
    <location>
        <begin position="2"/>
        <end position="241"/>
    </location>
</feature>
<sequence>MKIAAKTDIGRVRDSNQDAYATGELPEGVAWAVVCDGMGGVAGGNIAATTAVKVISERFTTAYRASMHGRSIKNLLVSAINAANVSVYDIAQANPAFSGMGTTVVCAIVTDHVAYIAHVGDSRAYMLSGDALLQLTRDHSMVQDMVETGKITQLEAKLHPQKNIITRALGVRAEVRVDFFEQPMQNEDILLLCTDGLSNYVESDEICALSNGTYYEFAERLVSRALQNGGGDNVTAVTLAY</sequence>
<dbReference type="SMART" id="SM00331">
    <property type="entry name" value="PP2C_SIG"/>
    <property type="match status" value="1"/>
</dbReference>
<evidence type="ECO:0000259" key="1">
    <source>
        <dbReference type="PROSITE" id="PS51746"/>
    </source>
</evidence>
<organism evidence="2 3">
    <name type="scientific">Candidatus Fimenecus excrementigallinarum</name>
    <dbReference type="NCBI Taxonomy" id="2840816"/>
    <lineage>
        <taxon>Bacteria</taxon>
        <taxon>Bacillati</taxon>
        <taxon>Bacillota</taxon>
        <taxon>Clostridia</taxon>
        <taxon>Candidatus Fimenecus</taxon>
    </lineage>
</organism>
<dbReference type="AlphaFoldDB" id="A0A9D1ID31"/>
<gene>
    <name evidence="2" type="ORF">IAC53_00295</name>
</gene>
<dbReference type="InterPro" id="IPR036457">
    <property type="entry name" value="PPM-type-like_dom_sf"/>
</dbReference>
<dbReference type="InterPro" id="IPR015655">
    <property type="entry name" value="PP2C"/>
</dbReference>
<dbReference type="EMBL" id="DVMW01000001">
    <property type="protein sequence ID" value="HIU35042.1"/>
    <property type="molecule type" value="Genomic_DNA"/>
</dbReference>
<reference evidence="2" key="2">
    <citation type="journal article" date="2021" name="PeerJ">
        <title>Extensive microbial diversity within the chicken gut microbiome revealed by metagenomics and culture.</title>
        <authorList>
            <person name="Gilroy R."/>
            <person name="Ravi A."/>
            <person name="Getino M."/>
            <person name="Pursley I."/>
            <person name="Horton D.L."/>
            <person name="Alikhan N.F."/>
            <person name="Baker D."/>
            <person name="Gharbi K."/>
            <person name="Hall N."/>
            <person name="Watson M."/>
            <person name="Adriaenssens E.M."/>
            <person name="Foster-Nyarko E."/>
            <person name="Jarju S."/>
            <person name="Secka A."/>
            <person name="Antonio M."/>
            <person name="Oren A."/>
            <person name="Chaudhuri R.R."/>
            <person name="La Ragione R."/>
            <person name="Hildebrand F."/>
            <person name="Pallen M.J."/>
        </authorList>
    </citation>
    <scope>NUCLEOTIDE SEQUENCE</scope>
    <source>
        <strain evidence="2">ChiGjej1B1-19959</strain>
    </source>
</reference>
<dbReference type="Pfam" id="PF13672">
    <property type="entry name" value="PP2C_2"/>
    <property type="match status" value="1"/>
</dbReference>
<dbReference type="PROSITE" id="PS51746">
    <property type="entry name" value="PPM_2"/>
    <property type="match status" value="1"/>
</dbReference>
<dbReference type="InterPro" id="IPR001932">
    <property type="entry name" value="PPM-type_phosphatase-like_dom"/>
</dbReference>
<dbReference type="PANTHER" id="PTHR47992">
    <property type="entry name" value="PROTEIN PHOSPHATASE"/>
    <property type="match status" value="1"/>
</dbReference>
<dbReference type="SUPFAM" id="SSF81606">
    <property type="entry name" value="PP2C-like"/>
    <property type="match status" value="1"/>
</dbReference>
<name>A0A9D1ID31_9FIRM</name>
<comment type="caution">
    <text evidence="2">The sequence shown here is derived from an EMBL/GenBank/DDBJ whole genome shotgun (WGS) entry which is preliminary data.</text>
</comment>
<reference evidence="2" key="1">
    <citation type="submission" date="2020-10" db="EMBL/GenBank/DDBJ databases">
        <authorList>
            <person name="Gilroy R."/>
        </authorList>
    </citation>
    <scope>NUCLEOTIDE SEQUENCE</scope>
    <source>
        <strain evidence="2">ChiGjej1B1-19959</strain>
    </source>
</reference>
<dbReference type="Proteomes" id="UP000824071">
    <property type="component" value="Unassembled WGS sequence"/>
</dbReference>
<dbReference type="GO" id="GO:0004722">
    <property type="term" value="F:protein serine/threonine phosphatase activity"/>
    <property type="evidence" value="ECO:0007669"/>
    <property type="project" value="InterPro"/>
</dbReference>
<dbReference type="Gene3D" id="3.60.40.10">
    <property type="entry name" value="PPM-type phosphatase domain"/>
    <property type="match status" value="1"/>
</dbReference>